<name>A0A395WD49_9FIRM</name>
<dbReference type="CDD" id="cd13603">
    <property type="entry name" value="PBP2_TRAP_Siap_TeaA_like"/>
    <property type="match status" value="1"/>
</dbReference>
<reference evidence="6 7" key="1">
    <citation type="submission" date="2018-08" db="EMBL/GenBank/DDBJ databases">
        <title>A genome reference for cultivated species of the human gut microbiota.</title>
        <authorList>
            <person name="Zou Y."/>
            <person name="Xue W."/>
            <person name="Luo G."/>
        </authorList>
    </citation>
    <scope>NUCLEOTIDE SEQUENCE [LARGE SCALE GENOMIC DNA]</scope>
    <source>
        <strain evidence="6 7">AF15-20</strain>
    </source>
</reference>
<dbReference type="PANTHER" id="PTHR33376">
    <property type="match status" value="1"/>
</dbReference>
<dbReference type="PROSITE" id="PS51257">
    <property type="entry name" value="PROKAR_LIPOPROTEIN"/>
    <property type="match status" value="1"/>
</dbReference>
<evidence type="ECO:0000256" key="2">
    <source>
        <dbReference type="ARBA" id="ARBA00009023"/>
    </source>
</evidence>
<proteinExistence type="inferred from homology"/>
<organism evidence="6 7">
    <name type="scientific">Holdemanella biformis</name>
    <dbReference type="NCBI Taxonomy" id="1735"/>
    <lineage>
        <taxon>Bacteria</taxon>
        <taxon>Bacillati</taxon>
        <taxon>Bacillota</taxon>
        <taxon>Erysipelotrichia</taxon>
        <taxon>Erysipelotrichales</taxon>
        <taxon>Erysipelotrichaceae</taxon>
        <taxon>Holdemanella</taxon>
    </lineage>
</organism>
<dbReference type="InterPro" id="IPR038404">
    <property type="entry name" value="TRAP_DctP_sf"/>
</dbReference>
<evidence type="ECO:0000256" key="5">
    <source>
        <dbReference type="SAM" id="SignalP"/>
    </source>
</evidence>
<dbReference type="Gene3D" id="3.40.190.170">
    <property type="entry name" value="Bacterial extracellular solute-binding protein, family 7"/>
    <property type="match status" value="1"/>
</dbReference>
<dbReference type="NCBIfam" id="TIGR00787">
    <property type="entry name" value="dctP"/>
    <property type="match status" value="1"/>
</dbReference>
<evidence type="ECO:0000313" key="7">
    <source>
        <dbReference type="Proteomes" id="UP000265489"/>
    </source>
</evidence>
<comment type="similarity">
    <text evidence="2">Belongs to the bacterial solute-binding protein 7 family.</text>
</comment>
<protein>
    <submittedName>
        <fullName evidence="6">C4-dicarboxylate ABC transporter</fullName>
    </submittedName>
</protein>
<dbReference type="NCBIfam" id="NF037995">
    <property type="entry name" value="TRAP_S1"/>
    <property type="match status" value="1"/>
</dbReference>
<gene>
    <name evidence="6" type="ORF">DWW32_00825</name>
</gene>
<evidence type="ECO:0000256" key="4">
    <source>
        <dbReference type="ARBA" id="ARBA00022729"/>
    </source>
</evidence>
<dbReference type="EMBL" id="QRYQ01000001">
    <property type="protein sequence ID" value="RGU94090.1"/>
    <property type="molecule type" value="Genomic_DNA"/>
</dbReference>
<dbReference type="InterPro" id="IPR018389">
    <property type="entry name" value="DctP_fam"/>
</dbReference>
<accession>A0A395WD49</accession>
<comment type="subcellular location">
    <subcellularLocation>
        <location evidence="1">Cell envelope</location>
    </subcellularLocation>
</comment>
<dbReference type="InterPro" id="IPR004682">
    <property type="entry name" value="TRAP_DctP"/>
</dbReference>
<dbReference type="RefSeq" id="WP_118324337.1">
    <property type="nucleotide sequence ID" value="NZ_CATXNH010000008.1"/>
</dbReference>
<evidence type="ECO:0000256" key="1">
    <source>
        <dbReference type="ARBA" id="ARBA00004196"/>
    </source>
</evidence>
<dbReference type="GeneID" id="66579209"/>
<dbReference type="PANTHER" id="PTHR33376:SF4">
    <property type="entry name" value="SIALIC ACID-BINDING PERIPLASMIC PROTEIN SIAP"/>
    <property type="match status" value="1"/>
</dbReference>
<keyword evidence="3" id="KW-0813">Transport</keyword>
<feature type="signal peptide" evidence="5">
    <location>
        <begin position="1"/>
        <end position="19"/>
    </location>
</feature>
<dbReference type="GO" id="GO:0055085">
    <property type="term" value="P:transmembrane transport"/>
    <property type="evidence" value="ECO:0007669"/>
    <property type="project" value="InterPro"/>
</dbReference>
<evidence type="ECO:0000313" key="6">
    <source>
        <dbReference type="EMBL" id="RGU94090.1"/>
    </source>
</evidence>
<feature type="chain" id="PRO_5039301475" evidence="5">
    <location>
        <begin position="20"/>
        <end position="339"/>
    </location>
</feature>
<dbReference type="Pfam" id="PF03480">
    <property type="entry name" value="DctP"/>
    <property type="match status" value="1"/>
</dbReference>
<evidence type="ECO:0000256" key="3">
    <source>
        <dbReference type="ARBA" id="ARBA00022448"/>
    </source>
</evidence>
<keyword evidence="4 5" id="KW-0732">Signal</keyword>
<sequence>MKKIVSVLISMITAFSLTACVAKEEDPAKASQSFPWIIANDSPPDTVTGIFTNKFVEEVERLSNGQIQIKAYHNGTVGGDRELVESCMNGDIPFVVQNTAPQANFIPKLAIFDLPMAYTNIEDLRSTLDDEEFMSLINQVYLEHSVRLLAMSDQNFRVMTTNKKIESLDDFKGQKIRTMENKYHLAFWQSIGANPTPMAFSEVYIGLQQGTIDAQENPYEVIVSGKIYEQQDYVVKTNHLPHLLSMIVNEDFYNRLSTKDKKIVDQAAKNARDYSREQCDKRVSDRLSIIKESGTQEIDLSQEVLNEMRNRLSSVYEEIRQQVGDELFDVYTKNMNKGE</sequence>
<dbReference type="Proteomes" id="UP000265489">
    <property type="component" value="Unassembled WGS sequence"/>
</dbReference>
<dbReference type="AlphaFoldDB" id="A0A395WD49"/>
<comment type="caution">
    <text evidence="6">The sequence shown here is derived from an EMBL/GenBank/DDBJ whole genome shotgun (WGS) entry which is preliminary data.</text>
</comment>
<dbReference type="PIRSF" id="PIRSF006470">
    <property type="entry name" value="DctB"/>
    <property type="match status" value="1"/>
</dbReference>
<dbReference type="GO" id="GO:0030288">
    <property type="term" value="C:outer membrane-bounded periplasmic space"/>
    <property type="evidence" value="ECO:0007669"/>
    <property type="project" value="InterPro"/>
</dbReference>